<feature type="domain" description="Macro" evidence="2">
    <location>
        <begin position="47"/>
        <end position="265"/>
    </location>
</feature>
<evidence type="ECO:0000256" key="1">
    <source>
        <dbReference type="SAM" id="MobiDB-lite"/>
    </source>
</evidence>
<dbReference type="Gene3D" id="3.40.220.10">
    <property type="entry name" value="Leucine Aminopeptidase, subunit E, domain 1"/>
    <property type="match status" value="1"/>
</dbReference>
<proteinExistence type="predicted"/>
<accession>A0A6A6GB20</accession>
<reference evidence="4" key="1">
    <citation type="journal article" date="2020" name="Stud. Mycol.">
        <title>101 Dothideomycetes genomes: A test case for predicting lifestyles and emergence of pathogens.</title>
        <authorList>
            <person name="Haridas S."/>
            <person name="Albert R."/>
            <person name="Binder M."/>
            <person name="Bloem J."/>
            <person name="LaButti K."/>
            <person name="Salamov A."/>
            <person name="Andreopoulos B."/>
            <person name="Baker S."/>
            <person name="Barry K."/>
            <person name="Bills G."/>
            <person name="Bluhm B."/>
            <person name="Cannon C."/>
            <person name="Castanera R."/>
            <person name="Culley D."/>
            <person name="Daum C."/>
            <person name="Ezra D."/>
            <person name="Gonzalez J."/>
            <person name="Henrissat B."/>
            <person name="Kuo A."/>
            <person name="Liang C."/>
            <person name="Lipzen A."/>
            <person name="Lutzoni F."/>
            <person name="Magnuson J."/>
            <person name="Mondo S."/>
            <person name="Nolan M."/>
            <person name="Ohm R."/>
            <person name="Pangilinan J."/>
            <person name="Park H.-J."/>
            <person name="Ramirez L."/>
            <person name="Alfaro M."/>
            <person name="Sun H."/>
            <person name="Tritt A."/>
            <person name="Yoshinaga Y."/>
            <person name="Zwiers L.-H."/>
            <person name="Turgeon B."/>
            <person name="Goodwin S."/>
            <person name="Spatafora J."/>
            <person name="Crous P."/>
            <person name="Grigoriev I."/>
        </authorList>
    </citation>
    <scope>NUCLEOTIDE SEQUENCE [LARGE SCALE GENOMIC DNA]</scope>
    <source>
        <strain evidence="4">CECT 20119</strain>
    </source>
</reference>
<dbReference type="PANTHER" id="PTHR11106">
    <property type="entry name" value="GANGLIOSIDE INDUCED DIFFERENTIATION ASSOCIATED PROTEIN 2-RELATED"/>
    <property type="match status" value="1"/>
</dbReference>
<dbReference type="PANTHER" id="PTHR11106:SF27">
    <property type="entry name" value="MACRO DOMAIN-CONTAINING PROTEIN"/>
    <property type="match status" value="1"/>
</dbReference>
<dbReference type="InterPro" id="IPR043472">
    <property type="entry name" value="Macro_dom-like"/>
</dbReference>
<feature type="region of interest" description="Disordered" evidence="1">
    <location>
        <begin position="269"/>
        <end position="350"/>
    </location>
</feature>
<evidence type="ECO:0000313" key="3">
    <source>
        <dbReference type="EMBL" id="KAF2222798.1"/>
    </source>
</evidence>
<evidence type="ECO:0000259" key="2">
    <source>
        <dbReference type="PROSITE" id="PS51154"/>
    </source>
</evidence>
<dbReference type="AlphaFoldDB" id="A0A6A6GB20"/>
<dbReference type="CDD" id="cd02908">
    <property type="entry name" value="Macro_OAADPr_deacetylase"/>
    <property type="match status" value="1"/>
</dbReference>
<dbReference type="SMART" id="SM00506">
    <property type="entry name" value="A1pp"/>
    <property type="match status" value="1"/>
</dbReference>
<dbReference type="PROSITE" id="PS51154">
    <property type="entry name" value="MACRO"/>
    <property type="match status" value="1"/>
</dbReference>
<organism evidence="3 4">
    <name type="scientific">Elsinoe ampelina</name>
    <dbReference type="NCBI Taxonomy" id="302913"/>
    <lineage>
        <taxon>Eukaryota</taxon>
        <taxon>Fungi</taxon>
        <taxon>Dikarya</taxon>
        <taxon>Ascomycota</taxon>
        <taxon>Pezizomycotina</taxon>
        <taxon>Dothideomycetes</taxon>
        <taxon>Dothideomycetidae</taxon>
        <taxon>Myriangiales</taxon>
        <taxon>Elsinoaceae</taxon>
        <taxon>Elsinoe</taxon>
    </lineage>
</organism>
<dbReference type="InterPro" id="IPR002589">
    <property type="entry name" value="Macro_dom"/>
</dbReference>
<dbReference type="EMBL" id="ML992507">
    <property type="protein sequence ID" value="KAF2222798.1"/>
    <property type="molecule type" value="Genomic_DNA"/>
</dbReference>
<gene>
    <name evidence="3" type="ORF">BDZ85DRAFT_117729</name>
</gene>
<feature type="compositionally biased region" description="Basic and acidic residues" evidence="1">
    <location>
        <begin position="299"/>
        <end position="320"/>
    </location>
</feature>
<evidence type="ECO:0000313" key="4">
    <source>
        <dbReference type="Proteomes" id="UP000799538"/>
    </source>
</evidence>
<feature type="compositionally biased region" description="Basic and acidic residues" evidence="1">
    <location>
        <begin position="331"/>
        <end position="350"/>
    </location>
</feature>
<sequence>MRHLFHPTFVNMASKILDIAEVPSVTGLYAFSKLAPTDTAPAPLHTLPSPPRLSTFNDRIHLVRYDITKLRLTAIVNAANSSLLGGGGVDGAIHRAAGPKLYDACERLDGCDTGDAKITRGYELPAKYVIHAVGPMYGVERRKKEGREEELLARCYKKSLELAKRLADKKQVTQKSWEEEDEWEQIDKEEAVGVSVGFSGLSTGIYGYPKEQAAKVAVATVVEWLRQEREAAIKEQRQEGVQDVVFVCFEQKDFDAYVKWLPQFCPKEEETSKENASSTGEGIEQAKATETTTDAPPGDSKEDIHAQDAPEESKKDEKLDLPSPPSGEPKASGEPDSKKVKTAHEDESKI</sequence>
<protein>
    <recommendedName>
        <fullName evidence="2">Macro domain-containing protein</fullName>
    </recommendedName>
</protein>
<dbReference type="Proteomes" id="UP000799538">
    <property type="component" value="Unassembled WGS sequence"/>
</dbReference>
<name>A0A6A6GB20_9PEZI</name>
<dbReference type="OrthoDB" id="6077599at2759"/>
<dbReference type="Pfam" id="PF01661">
    <property type="entry name" value="Macro"/>
    <property type="match status" value="1"/>
</dbReference>
<keyword evidence="4" id="KW-1185">Reference proteome</keyword>
<dbReference type="SUPFAM" id="SSF52949">
    <property type="entry name" value="Macro domain-like"/>
    <property type="match status" value="1"/>
</dbReference>